<dbReference type="AlphaFoldDB" id="A0A285JRQ6"/>
<evidence type="ECO:0000313" key="2">
    <source>
        <dbReference type="EMBL" id="SNY62982.1"/>
    </source>
</evidence>
<keyword evidence="1" id="KW-1133">Transmembrane helix</keyword>
<dbReference type="EMBL" id="OBDY01000024">
    <property type="protein sequence ID" value="SNY62982.1"/>
    <property type="molecule type" value="Genomic_DNA"/>
</dbReference>
<feature type="transmembrane region" description="Helical" evidence="1">
    <location>
        <begin position="87"/>
        <end position="112"/>
    </location>
</feature>
<keyword evidence="1" id="KW-0472">Membrane</keyword>
<feature type="transmembrane region" description="Helical" evidence="1">
    <location>
        <begin position="54"/>
        <end position="75"/>
    </location>
</feature>
<feature type="transmembrane region" description="Helical" evidence="1">
    <location>
        <begin position="132"/>
        <end position="153"/>
    </location>
</feature>
<dbReference type="OrthoDB" id="4273586at2"/>
<gene>
    <name evidence="2" type="ORF">SAMN05421748_124134</name>
</gene>
<feature type="transmembrane region" description="Helical" evidence="1">
    <location>
        <begin position="6"/>
        <end position="22"/>
    </location>
</feature>
<keyword evidence="1" id="KW-0812">Transmembrane</keyword>
<dbReference type="RefSeq" id="WP_097326815.1">
    <property type="nucleotide sequence ID" value="NZ_OBDY01000024.1"/>
</dbReference>
<reference evidence="3" key="1">
    <citation type="submission" date="2017-09" db="EMBL/GenBank/DDBJ databases">
        <authorList>
            <person name="Varghese N."/>
            <person name="Submissions S."/>
        </authorList>
    </citation>
    <scope>NUCLEOTIDE SEQUENCE [LARGE SCALE GENOMIC DNA]</scope>
    <source>
        <strain evidence="3">CGMCC 4.6857</strain>
    </source>
</reference>
<organism evidence="2 3">
    <name type="scientific">Paractinoplanes atraurantiacus</name>
    <dbReference type="NCBI Taxonomy" id="1036182"/>
    <lineage>
        <taxon>Bacteria</taxon>
        <taxon>Bacillati</taxon>
        <taxon>Actinomycetota</taxon>
        <taxon>Actinomycetes</taxon>
        <taxon>Micromonosporales</taxon>
        <taxon>Micromonosporaceae</taxon>
        <taxon>Paractinoplanes</taxon>
    </lineage>
</organism>
<name>A0A285JRQ6_9ACTN</name>
<keyword evidence="3" id="KW-1185">Reference proteome</keyword>
<accession>A0A285JRQ6</accession>
<evidence type="ECO:0000313" key="3">
    <source>
        <dbReference type="Proteomes" id="UP000219612"/>
    </source>
</evidence>
<sequence length="172" mass="18417">MTNYLISLGILALMLTTALGTHEFTGKRLIRPVVIVLAVAAFYLHSFPTEGNDVPLVLAGLGAGVLLGIVSGLFVRVHREASTGRILTTAGVGFAAIWIAVTAGRMLFIYGADHWFTQGLVDFSRTHLITGADAWTAAFVVLSLAMVFSRLVVMMISAARLRQPELSGTMAR</sequence>
<feature type="transmembrane region" description="Helical" evidence="1">
    <location>
        <begin position="29"/>
        <end position="48"/>
    </location>
</feature>
<proteinExistence type="predicted"/>
<protein>
    <submittedName>
        <fullName evidence="2">Uncharacterized protein</fullName>
    </submittedName>
</protein>
<evidence type="ECO:0000256" key="1">
    <source>
        <dbReference type="SAM" id="Phobius"/>
    </source>
</evidence>
<dbReference type="Proteomes" id="UP000219612">
    <property type="component" value="Unassembled WGS sequence"/>
</dbReference>